<keyword evidence="1" id="KW-0812">Transmembrane</keyword>
<organism evidence="2 3">
    <name type="scientific">Paraglaciecola chathamensis S18K6</name>
    <dbReference type="NCBI Taxonomy" id="1127672"/>
    <lineage>
        <taxon>Bacteria</taxon>
        <taxon>Pseudomonadati</taxon>
        <taxon>Pseudomonadota</taxon>
        <taxon>Gammaproteobacteria</taxon>
        <taxon>Alteromonadales</taxon>
        <taxon>Alteromonadaceae</taxon>
        <taxon>Paraglaciecola</taxon>
    </lineage>
</organism>
<feature type="transmembrane region" description="Helical" evidence="1">
    <location>
        <begin position="159"/>
        <end position="188"/>
    </location>
</feature>
<protein>
    <submittedName>
        <fullName evidence="2">Membrane protein</fullName>
    </submittedName>
</protein>
<feature type="transmembrane region" description="Helical" evidence="1">
    <location>
        <begin position="286"/>
        <end position="304"/>
    </location>
</feature>
<dbReference type="PANTHER" id="PTHR37308:SF1">
    <property type="entry name" value="POLYPRENYL-PHOSPHATE TRANSPORTER"/>
    <property type="match status" value="1"/>
</dbReference>
<sequence length="313" mass="34405">MQTKRSWRETLALAAKGMLMGAADAVPGVSGGTIAFITGIYEELIFSLKQCGPEALTVLFRQGISAAWKHVNGAFLLTLLLGVMFSIFTVSRLVLYWLDAYPVMLWSFFFGLILAAIWSLVRHIEKWDIKTSAFFLFGTLAAYLITMIPPSAIEPTNLFVFLSGMLAICAMILPGISGSFILLLLGMYTPILTAIKNLEIATLALFAVGCVFGLLSFSRVLNWMFSTHRTLTLALLGGFMLGSLNKVWPWKQTLESTVNSHGKTIPLVQENILPGTFEMITNQPSYLWYAITLTFLGAGAVLLLEKVGSTPRE</sequence>
<evidence type="ECO:0000313" key="3">
    <source>
        <dbReference type="Proteomes" id="UP000006320"/>
    </source>
</evidence>
<dbReference type="AlphaFoldDB" id="A0AAV3UV10"/>
<name>A0AAV3UV10_9ALTE</name>
<dbReference type="PANTHER" id="PTHR37308">
    <property type="entry name" value="INTEGRAL MEMBRANE PROTEIN"/>
    <property type="match status" value="1"/>
</dbReference>
<keyword evidence="1" id="KW-0472">Membrane</keyword>
<dbReference type="Pfam" id="PF04018">
    <property type="entry name" value="VCA0040-like"/>
    <property type="match status" value="1"/>
</dbReference>
<accession>A0AAV3UV10</accession>
<proteinExistence type="predicted"/>
<feature type="transmembrane region" description="Helical" evidence="1">
    <location>
        <begin position="74"/>
        <end position="97"/>
    </location>
</feature>
<dbReference type="InterPro" id="IPR007163">
    <property type="entry name" value="VCA0040-like"/>
</dbReference>
<comment type="caution">
    <text evidence="2">The sequence shown here is derived from an EMBL/GenBank/DDBJ whole genome shotgun (WGS) entry which is preliminary data.</text>
</comment>
<keyword evidence="1" id="KW-1133">Transmembrane helix</keyword>
<dbReference type="RefSeq" id="WP_007985347.1">
    <property type="nucleotide sequence ID" value="NZ_BAEM01000010.1"/>
</dbReference>
<dbReference type="Proteomes" id="UP000006320">
    <property type="component" value="Unassembled WGS sequence"/>
</dbReference>
<reference evidence="2 3" key="1">
    <citation type="journal article" date="2017" name="Antonie Van Leeuwenhoek">
        <title>Rhizobium rhizosphaerae sp. nov., a novel species isolated from rice rhizosphere.</title>
        <authorList>
            <person name="Zhao J.J."/>
            <person name="Zhang J."/>
            <person name="Zhang R.J."/>
            <person name="Zhang C.W."/>
            <person name="Yin H.Q."/>
            <person name="Zhang X.X."/>
        </authorList>
    </citation>
    <scope>NUCLEOTIDE SEQUENCE [LARGE SCALE GENOMIC DNA]</scope>
    <source>
        <strain evidence="2 3">S18K6</strain>
    </source>
</reference>
<dbReference type="EMBL" id="BAEM01000010">
    <property type="protein sequence ID" value="GAC08829.1"/>
    <property type="molecule type" value="Genomic_DNA"/>
</dbReference>
<evidence type="ECO:0000256" key="1">
    <source>
        <dbReference type="SAM" id="Phobius"/>
    </source>
</evidence>
<feature type="transmembrane region" description="Helical" evidence="1">
    <location>
        <begin position="103"/>
        <end position="121"/>
    </location>
</feature>
<feature type="transmembrane region" description="Helical" evidence="1">
    <location>
        <begin position="200"/>
        <end position="221"/>
    </location>
</feature>
<feature type="transmembrane region" description="Helical" evidence="1">
    <location>
        <begin position="133"/>
        <end position="153"/>
    </location>
</feature>
<gene>
    <name evidence="2" type="ORF">GCHA_0866</name>
</gene>
<evidence type="ECO:0000313" key="2">
    <source>
        <dbReference type="EMBL" id="GAC08829.1"/>
    </source>
</evidence>